<evidence type="ECO:0000256" key="8">
    <source>
        <dbReference type="SAM" id="MobiDB-lite"/>
    </source>
</evidence>
<reference evidence="10 11" key="1">
    <citation type="submission" date="2020-03" db="EMBL/GenBank/DDBJ databases">
        <authorList>
            <consortium name="Genoscope - CEA"/>
            <person name="William W."/>
        </authorList>
    </citation>
    <scope>NUCLEOTIDE SEQUENCE [LARGE SCALE GENOMIC DNA]</scope>
    <source>
        <strain evidence="11">DSM 16959</strain>
        <plasmid evidence="10 11">pI</plasmid>
    </source>
</reference>
<dbReference type="Proteomes" id="UP000515733">
    <property type="component" value="Plasmid pI"/>
</dbReference>
<keyword evidence="11" id="KW-1185">Reference proteome</keyword>
<dbReference type="EC" id="2.7.7.108" evidence="5"/>
<name>A0A6S6XYN4_9PROT</name>
<evidence type="ECO:0000313" key="11">
    <source>
        <dbReference type="Proteomes" id="UP000515733"/>
    </source>
</evidence>
<evidence type="ECO:0000256" key="2">
    <source>
        <dbReference type="ARBA" id="ARBA00022695"/>
    </source>
</evidence>
<evidence type="ECO:0000256" key="5">
    <source>
        <dbReference type="ARBA" id="ARBA00034531"/>
    </source>
</evidence>
<feature type="region of interest" description="Disordered" evidence="8">
    <location>
        <begin position="330"/>
        <end position="362"/>
    </location>
</feature>
<keyword evidence="4" id="KW-0067">ATP-binding</keyword>
<dbReference type="Gene3D" id="1.10.3290.10">
    <property type="entry name" value="Fido-like domain"/>
    <property type="match status" value="1"/>
</dbReference>
<geneLocation type="plasmid" evidence="10 11">
    <name>pI</name>
</geneLocation>
<dbReference type="EMBL" id="LR778302">
    <property type="protein sequence ID" value="CAB1371171.1"/>
    <property type="molecule type" value="Genomic_DNA"/>
</dbReference>
<evidence type="ECO:0000256" key="4">
    <source>
        <dbReference type="ARBA" id="ARBA00022840"/>
    </source>
</evidence>
<proteinExistence type="predicted"/>
<feature type="domain" description="Fido" evidence="9">
    <location>
        <begin position="52"/>
        <end position="193"/>
    </location>
</feature>
<gene>
    <name evidence="10" type="ORF">DENOEST_P0013</name>
</gene>
<comment type="catalytic activity">
    <reaction evidence="7">
        <text>L-tyrosyl-[protein] + ATP = O-(5'-adenylyl)-L-tyrosyl-[protein] + diphosphate</text>
        <dbReference type="Rhea" id="RHEA:54288"/>
        <dbReference type="Rhea" id="RHEA-COMP:10136"/>
        <dbReference type="Rhea" id="RHEA-COMP:13846"/>
        <dbReference type="ChEBI" id="CHEBI:30616"/>
        <dbReference type="ChEBI" id="CHEBI:33019"/>
        <dbReference type="ChEBI" id="CHEBI:46858"/>
        <dbReference type="ChEBI" id="CHEBI:83624"/>
        <dbReference type="EC" id="2.7.7.108"/>
    </reaction>
</comment>
<dbReference type="SUPFAM" id="SSF140931">
    <property type="entry name" value="Fic-like"/>
    <property type="match status" value="1"/>
</dbReference>
<evidence type="ECO:0000256" key="1">
    <source>
        <dbReference type="ARBA" id="ARBA00022679"/>
    </source>
</evidence>
<protein>
    <recommendedName>
        <fullName evidence="5">protein adenylyltransferase</fullName>
        <ecNumber evidence="5">2.7.7.108</ecNumber>
    </recommendedName>
</protein>
<evidence type="ECO:0000256" key="7">
    <source>
        <dbReference type="ARBA" id="ARBA00048696"/>
    </source>
</evidence>
<dbReference type="InterPro" id="IPR040782">
    <property type="entry name" value="KfrB"/>
</dbReference>
<comment type="catalytic activity">
    <reaction evidence="6">
        <text>L-threonyl-[protein] + ATP = 3-O-(5'-adenylyl)-L-threonyl-[protein] + diphosphate</text>
        <dbReference type="Rhea" id="RHEA:54292"/>
        <dbReference type="Rhea" id="RHEA-COMP:11060"/>
        <dbReference type="Rhea" id="RHEA-COMP:13847"/>
        <dbReference type="ChEBI" id="CHEBI:30013"/>
        <dbReference type="ChEBI" id="CHEBI:30616"/>
        <dbReference type="ChEBI" id="CHEBI:33019"/>
        <dbReference type="ChEBI" id="CHEBI:138113"/>
        <dbReference type="EC" id="2.7.7.108"/>
    </reaction>
</comment>
<dbReference type="GO" id="GO:0051302">
    <property type="term" value="P:regulation of cell division"/>
    <property type="evidence" value="ECO:0007669"/>
    <property type="project" value="TreeGrafter"/>
</dbReference>
<dbReference type="PANTHER" id="PTHR39560:SF1">
    <property type="entry name" value="PROTEIN ADENYLYLTRANSFERASE FIC-RELATED"/>
    <property type="match status" value="1"/>
</dbReference>
<evidence type="ECO:0000313" key="10">
    <source>
        <dbReference type="EMBL" id="CAB1371171.1"/>
    </source>
</evidence>
<keyword evidence="10" id="KW-0614">Plasmid</keyword>
<dbReference type="Pfam" id="PF18790">
    <property type="entry name" value="KfrB"/>
    <property type="match status" value="1"/>
</dbReference>
<dbReference type="InterPro" id="IPR036597">
    <property type="entry name" value="Fido-like_dom_sf"/>
</dbReference>
<dbReference type="AlphaFoldDB" id="A0A6S6XYN4"/>
<keyword evidence="1" id="KW-0808">Transferase</keyword>
<dbReference type="InterPro" id="IPR003812">
    <property type="entry name" value="Fido"/>
</dbReference>
<evidence type="ECO:0000259" key="9">
    <source>
        <dbReference type="PROSITE" id="PS51459"/>
    </source>
</evidence>
<evidence type="ECO:0000256" key="3">
    <source>
        <dbReference type="ARBA" id="ARBA00022741"/>
    </source>
</evidence>
<organism evidence="10 11">
    <name type="scientific">Denitratisoma oestradiolicum</name>
    <dbReference type="NCBI Taxonomy" id="311182"/>
    <lineage>
        <taxon>Bacteria</taxon>
        <taxon>Pseudomonadati</taxon>
        <taxon>Pseudomonadota</taxon>
        <taxon>Betaproteobacteria</taxon>
        <taxon>Nitrosomonadales</taxon>
        <taxon>Sterolibacteriaceae</taxon>
        <taxon>Denitratisoma</taxon>
    </lineage>
</organism>
<dbReference type="KEGG" id="doe:DENOEST_P0013"/>
<keyword evidence="2" id="KW-0548">Nucleotidyltransferase</keyword>
<dbReference type="GO" id="GO:0005524">
    <property type="term" value="F:ATP binding"/>
    <property type="evidence" value="ECO:0007669"/>
    <property type="project" value="UniProtKB-KW"/>
</dbReference>
<dbReference type="Pfam" id="PF02661">
    <property type="entry name" value="Fic"/>
    <property type="match status" value="1"/>
</dbReference>
<evidence type="ECO:0000256" key="6">
    <source>
        <dbReference type="ARBA" id="ARBA00047939"/>
    </source>
</evidence>
<accession>A0A6S6XYN4</accession>
<dbReference type="PROSITE" id="PS51459">
    <property type="entry name" value="FIDO"/>
    <property type="match status" value="1"/>
</dbReference>
<dbReference type="PANTHER" id="PTHR39560">
    <property type="entry name" value="PROTEIN ADENYLYLTRANSFERASE FIC-RELATED"/>
    <property type="match status" value="1"/>
</dbReference>
<keyword evidence="3" id="KW-0547">Nucleotide-binding</keyword>
<dbReference type="GO" id="GO:0070733">
    <property type="term" value="F:AMPylase activity"/>
    <property type="evidence" value="ECO:0007669"/>
    <property type="project" value="UniProtKB-EC"/>
</dbReference>
<sequence>MTDQQEGYTYPGTHVLKNKAELRDLAELQRFERGATAIRIQELRENPVKGNYDLVHLQAIHRQVFKDVYEWAGEVRTVDIAKGPAGDRTLFTFKEDIPAKAAEVAATIKEAGYLRGTDKAQFADKMAEVYAGLNEMHPFREGNGRATREFLGQLAKESGYHLDYSKVDKQVWNEAAKQSVRGDFAPMREVFYEITTVERATAFEKLPWREALAKHPELDGAYKMLADAQRAGQDVNFLRAEIANELHTGRAVGDGVSMEESRRVIEHAAVYRGLMVRDAGALGGQYRGDVVAVSSHHVMLKVGDMIAVRYERENLDRAVHVGDRLAIQHGHDKSQVYEQGKEPARDRGRDMQMERERVLENH</sequence>
<dbReference type="RefSeq" id="WP_183148325.1">
    <property type="nucleotide sequence ID" value="NZ_LR778302.1"/>
</dbReference>